<feature type="region of interest" description="Disordered" evidence="1">
    <location>
        <begin position="631"/>
        <end position="692"/>
    </location>
</feature>
<feature type="compositionally biased region" description="Basic and acidic residues" evidence="1">
    <location>
        <begin position="658"/>
        <end position="667"/>
    </location>
</feature>
<feature type="region of interest" description="Disordered" evidence="1">
    <location>
        <begin position="712"/>
        <end position="762"/>
    </location>
</feature>
<evidence type="ECO:0000313" key="3">
    <source>
        <dbReference type="Proteomes" id="UP000094385"/>
    </source>
</evidence>
<dbReference type="EMBL" id="KV454291">
    <property type="protein sequence ID" value="ODQ75172.1"/>
    <property type="molecule type" value="Genomic_DNA"/>
</dbReference>
<accession>A0A1E3QDK5</accession>
<feature type="compositionally biased region" description="Polar residues" evidence="1">
    <location>
        <begin position="725"/>
        <end position="734"/>
    </location>
</feature>
<reference evidence="2 3" key="1">
    <citation type="journal article" date="2016" name="Proc. Natl. Acad. Sci. U.S.A.">
        <title>Comparative genomics of biotechnologically important yeasts.</title>
        <authorList>
            <person name="Riley R."/>
            <person name="Haridas S."/>
            <person name="Wolfe K.H."/>
            <person name="Lopes M.R."/>
            <person name="Hittinger C.T."/>
            <person name="Goeker M."/>
            <person name="Salamov A.A."/>
            <person name="Wisecaver J.H."/>
            <person name="Long T.M."/>
            <person name="Calvey C.H."/>
            <person name="Aerts A.L."/>
            <person name="Barry K.W."/>
            <person name="Choi C."/>
            <person name="Clum A."/>
            <person name="Coughlan A.Y."/>
            <person name="Deshpande S."/>
            <person name="Douglass A.P."/>
            <person name="Hanson S.J."/>
            <person name="Klenk H.-P."/>
            <person name="LaButti K.M."/>
            <person name="Lapidus A."/>
            <person name="Lindquist E.A."/>
            <person name="Lipzen A.M."/>
            <person name="Meier-Kolthoff J.P."/>
            <person name="Ohm R.A."/>
            <person name="Otillar R.P."/>
            <person name="Pangilinan J.L."/>
            <person name="Peng Y."/>
            <person name="Rokas A."/>
            <person name="Rosa C.A."/>
            <person name="Scheuner C."/>
            <person name="Sibirny A.A."/>
            <person name="Slot J.C."/>
            <person name="Stielow J.B."/>
            <person name="Sun H."/>
            <person name="Kurtzman C.P."/>
            <person name="Blackwell M."/>
            <person name="Grigoriev I.V."/>
            <person name="Jeffries T.W."/>
        </authorList>
    </citation>
    <scope>NUCLEOTIDE SEQUENCE [LARGE SCALE GENOMIC DNA]</scope>
    <source>
        <strain evidence="2 3">NRRL Y-11557</strain>
    </source>
</reference>
<feature type="compositionally biased region" description="Acidic residues" evidence="1">
    <location>
        <begin position="752"/>
        <end position="762"/>
    </location>
</feature>
<dbReference type="Proteomes" id="UP000094385">
    <property type="component" value="Unassembled WGS sequence"/>
</dbReference>
<name>A0A1E3QDK5_LIPST</name>
<dbReference type="OrthoDB" id="5402194at2759"/>
<organism evidence="2 3">
    <name type="scientific">Lipomyces starkeyi NRRL Y-11557</name>
    <dbReference type="NCBI Taxonomy" id="675824"/>
    <lineage>
        <taxon>Eukaryota</taxon>
        <taxon>Fungi</taxon>
        <taxon>Dikarya</taxon>
        <taxon>Ascomycota</taxon>
        <taxon>Saccharomycotina</taxon>
        <taxon>Lipomycetes</taxon>
        <taxon>Lipomycetales</taxon>
        <taxon>Lipomycetaceae</taxon>
        <taxon>Lipomyces</taxon>
    </lineage>
</organism>
<feature type="compositionally biased region" description="Basic residues" evidence="1">
    <location>
        <begin position="735"/>
        <end position="745"/>
    </location>
</feature>
<evidence type="ECO:0000256" key="1">
    <source>
        <dbReference type="SAM" id="MobiDB-lite"/>
    </source>
</evidence>
<feature type="compositionally biased region" description="Acidic residues" evidence="1">
    <location>
        <begin position="631"/>
        <end position="646"/>
    </location>
</feature>
<dbReference type="AlphaFoldDB" id="A0A1E3QDK5"/>
<keyword evidence="3" id="KW-1185">Reference proteome</keyword>
<gene>
    <name evidence="2" type="ORF">LIPSTDRAFT_26223</name>
</gene>
<sequence length="778" mass="87573">MVGTTSPKHLWTTRKCHRVLRPLSSKLQSLRNLIGSHPSLVNYAGGHGNSSSGNGNISEQPAAWEKSYRTNSGNIKKYSVKLSQSHSKSSSLPSRHRALVQECDKSSQYCVDNLLLSLRDKAAPEVYAAYRSIFRAFHHFMLQTYESPATLSKKSAIELGKCVVYTLGSVSEDDWYDGMEVLKYYKRFIAIGHGVSLVARDAEFCRDLLPALIVDCAEMEAFDMGLLLLRSLLEITAIDDILVNYDMFCNLSGLVKSSPYILLQYIMTNLTVEQIVQPNLLEILNSLLVDPIYNIYSRDNLRNMLCHIFATGRREVRRSSHPQFQQVESAMLGISSIICRHPAVFDLSFITRVINTIGPAKARFTSVWQLLCIHQFYLGYINHDFVQYFHAPSTTPSASFRIRSRLRVALLNIYTDFEGQVRPIIERILQDVPKFAIALATLFAAKSRDGELLRWRGDVERCAMQLDRGLRTKNWVHDESLEEWVEVQEDSGRAFSLTFDEESEDELAGHVTDSLSDIEADELEATDDGQSTVGNISSQTKSCMTSPAIYKVDSKSTIPTSPVTVACQSGASRLLYMLPPPSSVVKLTPRSNRRIRDKYFRLLSTPATGGWTVDRPRPNWFTRSKSTTIASDEEEIDYQDDSDEFENASPLQGRKRLGSSDHDDHPAKKSRACTTSYVPREVSRPCSGRNSPDFIEVVDELSMTVSLDRKRLGDLTNHSRDAVKKTTSNTSSNGHQRKGSYKGRKVSSEQENNVEEEDEDELFALKGLSYPIDSSPRL</sequence>
<evidence type="ECO:0000313" key="2">
    <source>
        <dbReference type="EMBL" id="ODQ75172.1"/>
    </source>
</evidence>
<proteinExistence type="predicted"/>
<feature type="compositionally biased region" description="Basic and acidic residues" evidence="1">
    <location>
        <begin position="712"/>
        <end position="724"/>
    </location>
</feature>
<protein>
    <submittedName>
        <fullName evidence="2">Uncharacterized protein</fullName>
    </submittedName>
</protein>